<organism evidence="1">
    <name type="scientific">Tetraodon nigroviridis</name>
    <name type="common">Spotted green pufferfish</name>
    <name type="synonym">Chelonodon nigroviridis</name>
    <dbReference type="NCBI Taxonomy" id="99883"/>
    <lineage>
        <taxon>Eukaryota</taxon>
        <taxon>Metazoa</taxon>
        <taxon>Chordata</taxon>
        <taxon>Craniata</taxon>
        <taxon>Vertebrata</taxon>
        <taxon>Euteleostomi</taxon>
        <taxon>Actinopterygii</taxon>
        <taxon>Neopterygii</taxon>
        <taxon>Teleostei</taxon>
        <taxon>Neoteleostei</taxon>
        <taxon>Acanthomorphata</taxon>
        <taxon>Eupercaria</taxon>
        <taxon>Tetraodontiformes</taxon>
        <taxon>Tetradontoidea</taxon>
        <taxon>Tetraodontidae</taxon>
        <taxon>Tetraodon</taxon>
    </lineage>
</organism>
<sequence>MQTRNCPYLPGLRGRGVQVGGSVTVGRNDFCRVAADKNWTKTQLPQANGTSHTAARITLTSPVRLYKQLNFKKGIKCVLPLFRAYFKTKSL</sequence>
<comment type="caution">
    <text evidence="1">The sequence shown here is derived from an EMBL/GenBank/DDBJ whole genome shotgun (WGS) entry which is preliminary data.</text>
</comment>
<name>Q4SBC6_TETNG</name>
<evidence type="ECO:0000313" key="1">
    <source>
        <dbReference type="EMBL" id="CAG02056.1"/>
    </source>
</evidence>
<reference evidence="1" key="2">
    <citation type="submission" date="2004-02" db="EMBL/GenBank/DDBJ databases">
        <authorList>
            <consortium name="Genoscope"/>
            <consortium name="Whitehead Institute Centre for Genome Research"/>
        </authorList>
    </citation>
    <scope>NUCLEOTIDE SEQUENCE</scope>
</reference>
<dbReference type="EMBL" id="CAAE01014674">
    <property type="protein sequence ID" value="CAG02056.1"/>
    <property type="molecule type" value="Genomic_DNA"/>
</dbReference>
<accession>Q4SBC6</accession>
<proteinExistence type="predicted"/>
<protein>
    <submittedName>
        <fullName evidence="1">(spotted green pufferfish) hypothetical protein</fullName>
    </submittedName>
</protein>
<gene>
    <name evidence="1" type="ORF">GSTENG00021030001</name>
</gene>
<dbReference type="KEGG" id="tng:GSTEN00021030G001"/>
<dbReference type="AlphaFoldDB" id="Q4SBC6"/>
<reference evidence="1" key="1">
    <citation type="journal article" date="2004" name="Nature">
        <title>Genome duplication in the teleost fish Tetraodon nigroviridis reveals the early vertebrate proto-karyotype.</title>
        <authorList>
            <person name="Jaillon O."/>
            <person name="Aury J.-M."/>
            <person name="Brunet F."/>
            <person name="Petit J.-L."/>
            <person name="Stange-Thomann N."/>
            <person name="Mauceli E."/>
            <person name="Bouneau L."/>
            <person name="Fischer C."/>
            <person name="Ozouf-Costaz C."/>
            <person name="Bernot A."/>
            <person name="Nicaud S."/>
            <person name="Jaffe D."/>
            <person name="Fisher S."/>
            <person name="Lutfalla G."/>
            <person name="Dossat C."/>
            <person name="Segurens B."/>
            <person name="Dasilva C."/>
            <person name="Salanoubat M."/>
            <person name="Levy M."/>
            <person name="Boudet N."/>
            <person name="Castellano S."/>
            <person name="Anthouard V."/>
            <person name="Jubin C."/>
            <person name="Castelli V."/>
            <person name="Katinka M."/>
            <person name="Vacherie B."/>
            <person name="Biemont C."/>
            <person name="Skalli Z."/>
            <person name="Cattolico L."/>
            <person name="Poulain J."/>
            <person name="De Berardinis V."/>
            <person name="Cruaud C."/>
            <person name="Duprat S."/>
            <person name="Brottier P."/>
            <person name="Coutanceau J.-P."/>
            <person name="Gouzy J."/>
            <person name="Parra G."/>
            <person name="Lardier G."/>
            <person name="Chapple C."/>
            <person name="McKernan K.J."/>
            <person name="McEwan P."/>
            <person name="Bosak S."/>
            <person name="Kellis M."/>
            <person name="Volff J.-N."/>
            <person name="Guigo R."/>
            <person name="Zody M.C."/>
            <person name="Mesirov J."/>
            <person name="Lindblad-Toh K."/>
            <person name="Birren B."/>
            <person name="Nusbaum C."/>
            <person name="Kahn D."/>
            <person name="Robinson-Rechavi M."/>
            <person name="Laudet V."/>
            <person name="Schachter V."/>
            <person name="Quetier F."/>
            <person name="Saurin W."/>
            <person name="Scarpelli C."/>
            <person name="Wincker P."/>
            <person name="Lander E.S."/>
            <person name="Weissenbach J."/>
            <person name="Roest Crollius H."/>
        </authorList>
    </citation>
    <scope>NUCLEOTIDE SEQUENCE [LARGE SCALE GENOMIC DNA]</scope>
</reference>